<feature type="region of interest" description="Disordered" evidence="1">
    <location>
        <begin position="1"/>
        <end position="20"/>
    </location>
</feature>
<dbReference type="AlphaFoldDB" id="A0A9D3UA56"/>
<organism evidence="2 3">
    <name type="scientific">Gossypium stocksii</name>
    <dbReference type="NCBI Taxonomy" id="47602"/>
    <lineage>
        <taxon>Eukaryota</taxon>
        <taxon>Viridiplantae</taxon>
        <taxon>Streptophyta</taxon>
        <taxon>Embryophyta</taxon>
        <taxon>Tracheophyta</taxon>
        <taxon>Spermatophyta</taxon>
        <taxon>Magnoliopsida</taxon>
        <taxon>eudicotyledons</taxon>
        <taxon>Gunneridae</taxon>
        <taxon>Pentapetalae</taxon>
        <taxon>rosids</taxon>
        <taxon>malvids</taxon>
        <taxon>Malvales</taxon>
        <taxon>Malvaceae</taxon>
        <taxon>Malvoideae</taxon>
        <taxon>Gossypium</taxon>
    </lineage>
</organism>
<reference evidence="2 3" key="1">
    <citation type="journal article" date="2021" name="Plant Biotechnol. J.">
        <title>Multi-omics assisted identification of the key and species-specific regulatory components of drought-tolerant mechanisms in Gossypium stocksii.</title>
        <authorList>
            <person name="Yu D."/>
            <person name="Ke L."/>
            <person name="Zhang D."/>
            <person name="Wu Y."/>
            <person name="Sun Y."/>
            <person name="Mei J."/>
            <person name="Sun J."/>
            <person name="Sun Y."/>
        </authorList>
    </citation>
    <scope>NUCLEOTIDE SEQUENCE [LARGE SCALE GENOMIC DNA]</scope>
    <source>
        <strain evidence="3">cv. E1</strain>
        <tissue evidence="2">Leaf</tissue>
    </source>
</reference>
<dbReference type="EMBL" id="JAIQCV010000013">
    <property type="protein sequence ID" value="KAH1032613.1"/>
    <property type="molecule type" value="Genomic_DNA"/>
</dbReference>
<name>A0A9D3UA56_9ROSI</name>
<proteinExistence type="predicted"/>
<evidence type="ECO:0000313" key="3">
    <source>
        <dbReference type="Proteomes" id="UP000828251"/>
    </source>
</evidence>
<comment type="caution">
    <text evidence="2">The sequence shown here is derived from an EMBL/GenBank/DDBJ whole genome shotgun (WGS) entry which is preliminary data.</text>
</comment>
<evidence type="ECO:0000256" key="1">
    <source>
        <dbReference type="SAM" id="MobiDB-lite"/>
    </source>
</evidence>
<evidence type="ECO:0000313" key="2">
    <source>
        <dbReference type="EMBL" id="KAH1032613.1"/>
    </source>
</evidence>
<protein>
    <submittedName>
        <fullName evidence="2">Uncharacterized protein</fullName>
    </submittedName>
</protein>
<feature type="compositionally biased region" description="Polar residues" evidence="1">
    <location>
        <begin position="10"/>
        <end position="20"/>
    </location>
</feature>
<feature type="compositionally biased region" description="Basic and acidic residues" evidence="1">
    <location>
        <begin position="45"/>
        <end position="61"/>
    </location>
</feature>
<keyword evidence="3" id="KW-1185">Reference proteome</keyword>
<sequence length="302" mass="34180">MVDQLGYGQSMPSPENPNTSGCSYNIPNSCTHLDIHPEVLATIENGDKGFDNDDQSYRDPNDDFNDPDLDDIPEDIYKEGLVEGENANLHSTGNTGPGIVIRNNPGSFMTDMDLEATFARTFSEYTNIVPAHLLDDEFDNEELFVEQQFDNKKGCLHVIKQLSLKLGVEYKVTKSMQSLTVKIQANVHELESHMSSLSTACVRANINIEQFIDEIYTLQHTLRVWGNEFLVIPNVSNWEVPLPTFEIVSDCSLHRHPKGRPQSMRIRNDMDVKETGEPKLCTVWTQPINLCTPRLYFRSIVS</sequence>
<gene>
    <name evidence="2" type="ORF">J1N35_044787</name>
</gene>
<dbReference type="Proteomes" id="UP000828251">
    <property type="component" value="Unassembled WGS sequence"/>
</dbReference>
<feature type="region of interest" description="Disordered" evidence="1">
    <location>
        <begin position="44"/>
        <end position="68"/>
    </location>
</feature>
<accession>A0A9D3UA56</accession>